<dbReference type="SUPFAM" id="SSF46955">
    <property type="entry name" value="Putative DNA-binding domain"/>
    <property type="match status" value="1"/>
</dbReference>
<organism evidence="2 3">
    <name type="scientific">Bifidobacterium tissieri</name>
    <dbReference type="NCBI Taxonomy" id="1630162"/>
    <lineage>
        <taxon>Bacteria</taxon>
        <taxon>Bacillati</taxon>
        <taxon>Actinomycetota</taxon>
        <taxon>Actinomycetes</taxon>
        <taxon>Bifidobacteriales</taxon>
        <taxon>Bifidobacteriaceae</taxon>
        <taxon>Bifidobacterium</taxon>
    </lineage>
</organism>
<dbReference type="InterPro" id="IPR009061">
    <property type="entry name" value="DNA-bd_dom_put_sf"/>
</dbReference>
<dbReference type="AlphaFoldDB" id="A0A261FCZ4"/>
<dbReference type="EMBL" id="MWWV01000012">
    <property type="protein sequence ID" value="OZG56994.1"/>
    <property type="molecule type" value="Genomic_DNA"/>
</dbReference>
<reference evidence="2 3" key="1">
    <citation type="journal article" date="2017" name="BMC Genomics">
        <title>Comparative genomic and phylogenomic analyses of the Bifidobacteriaceae family.</title>
        <authorList>
            <person name="Lugli G.A."/>
            <person name="Milani C."/>
            <person name="Turroni F."/>
            <person name="Duranti S."/>
            <person name="Mancabelli L."/>
            <person name="Mangifesta M."/>
            <person name="Ferrario C."/>
            <person name="Modesto M."/>
            <person name="Mattarelli P."/>
            <person name="Jiri K."/>
            <person name="van Sinderen D."/>
            <person name="Ventura M."/>
        </authorList>
    </citation>
    <scope>NUCLEOTIDE SEQUENCE [LARGE SCALE GENOMIC DNA]</scope>
    <source>
        <strain evidence="2 3">DSM 100201</strain>
    </source>
</reference>
<keyword evidence="2" id="KW-0238">DNA-binding</keyword>
<proteinExistence type="predicted"/>
<comment type="caution">
    <text evidence="2">The sequence shown here is derived from an EMBL/GenBank/DDBJ whole genome shotgun (WGS) entry which is preliminary data.</text>
</comment>
<evidence type="ECO:0000256" key="1">
    <source>
        <dbReference type="SAM" id="MobiDB-lite"/>
    </source>
</evidence>
<dbReference type="Proteomes" id="UP000216444">
    <property type="component" value="Unassembled WGS sequence"/>
</dbReference>
<name>A0A261FCZ4_9BIFI</name>
<protein>
    <submittedName>
        <fullName evidence="2">DNA-binding domain, excisionase family</fullName>
    </submittedName>
</protein>
<gene>
    <name evidence="2" type="ORF">BTIS_1656</name>
</gene>
<feature type="compositionally biased region" description="Basic and acidic residues" evidence="1">
    <location>
        <begin position="129"/>
        <end position="141"/>
    </location>
</feature>
<sequence>MSDNSTDAGTEAGSPPFAEFAANLKPMNTPGEVAELSGIKIGTLARWRSMGVGPRFIKIGRTVHYPKEEIIRCLSENIYQSAGEAREGTSHDDPEDLRLRRRDQRRRVHRRMPRRTGPGAGTPTVNPSGRHDPGGPQDARP</sequence>
<evidence type="ECO:0000313" key="2">
    <source>
        <dbReference type="EMBL" id="OZG56994.1"/>
    </source>
</evidence>
<feature type="compositionally biased region" description="Basic and acidic residues" evidence="1">
    <location>
        <begin position="84"/>
        <end position="98"/>
    </location>
</feature>
<dbReference type="RefSeq" id="WP_094664492.1">
    <property type="nucleotide sequence ID" value="NZ_MWWV01000012.1"/>
</dbReference>
<dbReference type="GO" id="GO:0003677">
    <property type="term" value="F:DNA binding"/>
    <property type="evidence" value="ECO:0007669"/>
    <property type="project" value="UniProtKB-KW"/>
</dbReference>
<evidence type="ECO:0000313" key="3">
    <source>
        <dbReference type="Proteomes" id="UP000216444"/>
    </source>
</evidence>
<feature type="compositionally biased region" description="Basic residues" evidence="1">
    <location>
        <begin position="99"/>
        <end position="114"/>
    </location>
</feature>
<accession>A0A261FCZ4</accession>
<keyword evidence="3" id="KW-1185">Reference proteome</keyword>
<feature type="region of interest" description="Disordered" evidence="1">
    <location>
        <begin position="83"/>
        <end position="141"/>
    </location>
</feature>